<feature type="binding site" evidence="4">
    <location>
        <position position="50"/>
    </location>
    <ligand>
        <name>1-deoxy-D-xylulose 5-phosphate</name>
        <dbReference type="ChEBI" id="CHEBI:57792"/>
    </ligand>
</feature>
<feature type="binding site" evidence="4">
    <location>
        <position position="100"/>
    </location>
    <ligand>
        <name>1-deoxy-D-xylulose 5-phosphate</name>
        <dbReference type="ChEBI" id="CHEBI:57792"/>
    </ligand>
</feature>
<dbReference type="Pfam" id="PF03740">
    <property type="entry name" value="PdxJ"/>
    <property type="match status" value="1"/>
</dbReference>
<dbReference type="InterPro" id="IPR036130">
    <property type="entry name" value="Pyridoxine-5'_phos_synth"/>
</dbReference>
<dbReference type="GO" id="GO:0005829">
    <property type="term" value="C:cytosol"/>
    <property type="evidence" value="ECO:0007669"/>
    <property type="project" value="TreeGrafter"/>
</dbReference>
<dbReference type="Gene3D" id="3.20.20.70">
    <property type="entry name" value="Aldolase class I"/>
    <property type="match status" value="1"/>
</dbReference>
<comment type="caution">
    <text evidence="6">The sequence shown here is derived from an EMBL/GenBank/DDBJ whole genome shotgun (WGS) entry which is preliminary data.</text>
</comment>
<dbReference type="EMBL" id="MJUW02000074">
    <property type="protein sequence ID" value="OQD45794.1"/>
    <property type="molecule type" value="Genomic_DNA"/>
</dbReference>
<evidence type="ECO:0000256" key="1">
    <source>
        <dbReference type="ARBA" id="ARBA00022490"/>
    </source>
</evidence>
<feature type="active site" description="Proton acceptor" evidence="4">
    <location>
        <position position="70"/>
    </location>
</feature>
<dbReference type="SUPFAM" id="SSF63892">
    <property type="entry name" value="Pyridoxine 5'-phosphate synthase"/>
    <property type="match status" value="1"/>
</dbReference>
<feature type="binding site" evidence="4">
    <location>
        <begin position="9"/>
        <end position="10"/>
    </location>
    <ligand>
        <name>1-deoxy-D-xylulose 5-phosphate</name>
        <dbReference type="ChEBI" id="CHEBI:57792"/>
    </ligand>
</feature>
<feature type="active site" description="Proton acceptor" evidence="4">
    <location>
        <position position="43"/>
    </location>
</feature>
<dbReference type="GO" id="GO:0033856">
    <property type="term" value="F:pyridoxine 5'-phosphate synthase activity"/>
    <property type="evidence" value="ECO:0007669"/>
    <property type="project" value="UniProtKB-UniRule"/>
</dbReference>
<dbReference type="NCBIfam" id="TIGR00559">
    <property type="entry name" value="pdxJ"/>
    <property type="match status" value="1"/>
</dbReference>
<evidence type="ECO:0000313" key="7">
    <source>
        <dbReference type="Proteomes" id="UP000242219"/>
    </source>
</evidence>
<comment type="function">
    <text evidence="4">Catalyzes the complicated ring closure reaction between the two acyclic compounds 1-deoxy-D-xylulose-5-phosphate (DXP) and 3-amino-2-oxopropyl phosphate (1-amino-acetone-3-phosphate or AAP) to form pyridoxine 5'-phosphate (PNP) and inorganic phosphate.</text>
</comment>
<comment type="catalytic activity">
    <reaction evidence="4">
        <text>3-amino-2-oxopropyl phosphate + 1-deoxy-D-xylulose 5-phosphate = pyridoxine 5'-phosphate + phosphate + 2 H2O + H(+)</text>
        <dbReference type="Rhea" id="RHEA:15265"/>
        <dbReference type="ChEBI" id="CHEBI:15377"/>
        <dbReference type="ChEBI" id="CHEBI:15378"/>
        <dbReference type="ChEBI" id="CHEBI:43474"/>
        <dbReference type="ChEBI" id="CHEBI:57279"/>
        <dbReference type="ChEBI" id="CHEBI:57792"/>
        <dbReference type="ChEBI" id="CHEBI:58589"/>
        <dbReference type="EC" id="2.6.99.2"/>
    </reaction>
</comment>
<dbReference type="UniPathway" id="UPA00244">
    <property type="reaction ID" value="UER00313"/>
</dbReference>
<dbReference type="NCBIfam" id="NF003625">
    <property type="entry name" value="PRK05265.1-3"/>
    <property type="match status" value="1"/>
</dbReference>
<protein>
    <recommendedName>
        <fullName evidence="4 5">Pyridoxine 5'-phosphate synthase</fullName>
        <shortName evidence="4">PNP synthase</shortName>
        <ecNumber evidence="4 5">2.6.99.2</ecNumber>
    </recommendedName>
</protein>
<evidence type="ECO:0000256" key="3">
    <source>
        <dbReference type="ARBA" id="ARBA00023096"/>
    </source>
</evidence>
<proteinExistence type="inferred from homology"/>
<dbReference type="PANTHER" id="PTHR30456:SF0">
    <property type="entry name" value="PYRIDOXINE 5'-PHOSPHATE SYNTHASE"/>
    <property type="match status" value="1"/>
</dbReference>
<feature type="binding site" evidence="4">
    <location>
        <position position="18"/>
    </location>
    <ligand>
        <name>3-amino-2-oxopropyl phosphate</name>
        <dbReference type="ChEBI" id="CHEBI:57279"/>
    </ligand>
</feature>
<evidence type="ECO:0000313" key="6">
    <source>
        <dbReference type="EMBL" id="OQD45794.1"/>
    </source>
</evidence>
<keyword evidence="1 4" id="KW-0963">Cytoplasm</keyword>
<comment type="subunit">
    <text evidence="4">Homooctamer; tetramer of dimers.</text>
</comment>
<feature type="binding site" evidence="4">
    <location>
        <position position="192"/>
    </location>
    <ligand>
        <name>3-amino-2-oxopropyl phosphate</name>
        <dbReference type="ChEBI" id="CHEBI:57279"/>
    </ligand>
</feature>
<reference evidence="6 7" key="1">
    <citation type="journal article" date="2016" name="Genome Announc.">
        <title>Draft Genome Sequence of the Anaerobic Ammonium-Oxidizing Bacterium 'Candidatus Brocadia sp. 40'.</title>
        <authorList>
            <person name="Ali M."/>
            <person name="Haroon M.F."/>
            <person name="Narita Y."/>
            <person name="Zhang L."/>
            <person name="Rangel Shaw D."/>
            <person name="Okabe S."/>
            <person name="Saikaly P.E."/>
        </authorList>
    </citation>
    <scope>NUCLEOTIDE SEQUENCE [LARGE SCALE GENOMIC DNA]</scope>
    <source>
        <strain evidence="6 7">40</strain>
    </source>
</reference>
<keyword evidence="7" id="KW-1185">Reference proteome</keyword>
<dbReference type="EC" id="2.6.99.2" evidence="4 5"/>
<dbReference type="InterPro" id="IPR013785">
    <property type="entry name" value="Aldolase_TIM"/>
</dbReference>
<dbReference type="AlphaFoldDB" id="A0A1V6M053"/>
<keyword evidence="2 4" id="KW-0808">Transferase</keyword>
<evidence type="ECO:0000256" key="5">
    <source>
        <dbReference type="NCBIfam" id="TIGR00559"/>
    </source>
</evidence>
<dbReference type="PANTHER" id="PTHR30456">
    <property type="entry name" value="PYRIDOXINE 5'-PHOSPHATE SYNTHASE"/>
    <property type="match status" value="1"/>
</dbReference>
<feature type="active site" description="Proton donor" evidence="4">
    <location>
        <position position="191"/>
    </location>
</feature>
<evidence type="ECO:0000256" key="2">
    <source>
        <dbReference type="ARBA" id="ARBA00022679"/>
    </source>
</evidence>
<keyword evidence="3 4" id="KW-0664">Pyridoxine biosynthesis</keyword>
<dbReference type="Proteomes" id="UP000242219">
    <property type="component" value="Unassembled WGS sequence"/>
</dbReference>
<comment type="similarity">
    <text evidence="4">Belongs to the PNP synthase family.</text>
</comment>
<feature type="site" description="Transition state stabilizer" evidence="4">
    <location>
        <position position="151"/>
    </location>
</feature>
<feature type="binding site" evidence="4">
    <location>
        <begin position="213"/>
        <end position="214"/>
    </location>
    <ligand>
        <name>3-amino-2-oxopropyl phosphate</name>
        <dbReference type="ChEBI" id="CHEBI:57279"/>
    </ligand>
</feature>
<feature type="binding site" evidence="4">
    <location>
        <position position="45"/>
    </location>
    <ligand>
        <name>1-deoxy-D-xylulose 5-phosphate</name>
        <dbReference type="ChEBI" id="CHEBI:57792"/>
    </ligand>
</feature>
<gene>
    <name evidence="4" type="primary">pdxJ</name>
    <name evidence="6" type="ORF">BIY37_06630</name>
</gene>
<comment type="subcellular location">
    <subcellularLocation>
        <location evidence="4">Cytoplasm</location>
    </subcellularLocation>
</comment>
<dbReference type="GO" id="GO:0008615">
    <property type="term" value="P:pyridoxine biosynthetic process"/>
    <property type="evidence" value="ECO:0007669"/>
    <property type="project" value="UniProtKB-UniRule"/>
</dbReference>
<feature type="binding site" evidence="4">
    <location>
        <position position="7"/>
    </location>
    <ligand>
        <name>3-amino-2-oxopropyl phosphate</name>
        <dbReference type="ChEBI" id="CHEBI:57279"/>
    </ligand>
</feature>
<dbReference type="HAMAP" id="MF_00279">
    <property type="entry name" value="PdxJ"/>
    <property type="match status" value="1"/>
</dbReference>
<dbReference type="InterPro" id="IPR004569">
    <property type="entry name" value="PyrdxlP_synth_PdxJ"/>
</dbReference>
<organism evidence="6 7">
    <name type="scientific">Candidatus Brocadia sapporoensis</name>
    <dbReference type="NCBI Taxonomy" id="392547"/>
    <lineage>
        <taxon>Bacteria</taxon>
        <taxon>Pseudomonadati</taxon>
        <taxon>Planctomycetota</taxon>
        <taxon>Candidatus Brocadiia</taxon>
        <taxon>Candidatus Brocadiales</taxon>
        <taxon>Candidatus Brocadiaceae</taxon>
        <taxon>Candidatus Brocadia</taxon>
    </lineage>
</organism>
<sequence>MIKLGVNIDHVATLRQARKTFEPDPITAASLAVLGGADIITVHLREDRRHIQDRDVRLLRETVCTKLNLEMSTAPEIVDIALKTKPEQITLVPEKRQEITTEGGLDIVTQKKTIMHVVKRFQDAGILVSLFIDAEEDQIEAARDVGAQFIELHTGNYANAKDVTDRNTMIEKLQNGVKIANKLGVRANAGHGLTYQNVGLLVESLDIEELHIGHSIVSRAVFTGIQKAVSEMKELIYRHSLQKPQIIN</sequence>
<dbReference type="NCBIfam" id="NF003627">
    <property type="entry name" value="PRK05265.1-5"/>
    <property type="match status" value="1"/>
</dbReference>
<name>A0A1V6M053_9BACT</name>
<comment type="pathway">
    <text evidence="4">Cofactor biosynthesis; pyridoxine 5'-phosphate biosynthesis; pyridoxine 5'-phosphate from D-erythrose 4-phosphate: step 5/5.</text>
</comment>
<accession>A0A1V6M053</accession>
<evidence type="ECO:0000256" key="4">
    <source>
        <dbReference type="HAMAP-Rule" id="MF_00279"/>
    </source>
</evidence>
<dbReference type="RefSeq" id="WP_070067038.1">
    <property type="nucleotide sequence ID" value="NZ_MJUW02000074.1"/>
</dbReference>
<dbReference type="CDD" id="cd00003">
    <property type="entry name" value="PNPsynthase"/>
    <property type="match status" value="1"/>
</dbReference>